<dbReference type="InterPro" id="IPR036162">
    <property type="entry name" value="Resolvase-like_N_sf"/>
</dbReference>
<dbReference type="PROSITE" id="PS51736">
    <property type="entry name" value="RECOMBINASES_3"/>
    <property type="match status" value="1"/>
</dbReference>
<dbReference type="SMART" id="SM00857">
    <property type="entry name" value="Resolvase"/>
    <property type="match status" value="1"/>
</dbReference>
<dbReference type="PROSITE" id="PS51737">
    <property type="entry name" value="RECOMBINASE_DNA_BIND"/>
    <property type="match status" value="1"/>
</dbReference>
<dbReference type="Gene3D" id="3.40.50.1390">
    <property type="entry name" value="Resolvase, N-terminal catalytic domain"/>
    <property type="match status" value="1"/>
</dbReference>
<dbReference type="PANTHER" id="PTHR30461:SF23">
    <property type="entry name" value="DNA RECOMBINASE-RELATED"/>
    <property type="match status" value="1"/>
</dbReference>
<evidence type="ECO:0000259" key="3">
    <source>
        <dbReference type="PROSITE" id="PS51737"/>
    </source>
</evidence>
<feature type="coiled-coil region" evidence="1">
    <location>
        <begin position="382"/>
        <end position="409"/>
    </location>
</feature>
<feature type="domain" description="Recombinase" evidence="3">
    <location>
        <begin position="176"/>
        <end position="289"/>
    </location>
</feature>
<evidence type="ECO:0000259" key="2">
    <source>
        <dbReference type="PROSITE" id="PS51736"/>
    </source>
</evidence>
<dbReference type="CDD" id="cd00338">
    <property type="entry name" value="Ser_Recombinase"/>
    <property type="match status" value="1"/>
</dbReference>
<protein>
    <recommendedName>
        <fullName evidence="6">Resolvase/invertase-type recombinase catalytic domain-containing protein</fullName>
    </recommendedName>
</protein>
<organism evidence="4 5">
    <name type="scientific">Sphingobium xenophagum</name>
    <dbReference type="NCBI Taxonomy" id="121428"/>
    <lineage>
        <taxon>Bacteria</taxon>
        <taxon>Pseudomonadati</taxon>
        <taxon>Pseudomonadota</taxon>
        <taxon>Alphaproteobacteria</taxon>
        <taxon>Sphingomonadales</taxon>
        <taxon>Sphingomonadaceae</taxon>
        <taxon>Sphingobium</taxon>
    </lineage>
</organism>
<dbReference type="SUPFAM" id="SSF53041">
    <property type="entry name" value="Resolvase-like"/>
    <property type="match status" value="1"/>
</dbReference>
<dbReference type="GO" id="GO:0000150">
    <property type="term" value="F:DNA strand exchange activity"/>
    <property type="evidence" value="ECO:0007669"/>
    <property type="project" value="InterPro"/>
</dbReference>
<evidence type="ECO:0000313" key="4">
    <source>
        <dbReference type="EMBL" id="GBH29367.1"/>
    </source>
</evidence>
<dbReference type="InterPro" id="IPR011109">
    <property type="entry name" value="DNA_bind_recombinase_dom"/>
</dbReference>
<proteinExistence type="predicted"/>
<feature type="domain" description="Resolvase/invertase-type recombinase catalytic" evidence="2">
    <location>
        <begin position="5"/>
        <end position="163"/>
    </location>
</feature>
<dbReference type="PANTHER" id="PTHR30461">
    <property type="entry name" value="DNA-INVERTASE FROM LAMBDOID PROPHAGE"/>
    <property type="match status" value="1"/>
</dbReference>
<dbReference type="AlphaFoldDB" id="A0A401IYE5"/>
<accession>A0A401IYE5</accession>
<dbReference type="Proteomes" id="UP000290975">
    <property type="component" value="Unassembled WGS sequence"/>
</dbReference>
<evidence type="ECO:0000313" key="5">
    <source>
        <dbReference type="Proteomes" id="UP000290975"/>
    </source>
</evidence>
<gene>
    <name evidence="4" type="ORF">MBESOW_P0621</name>
</gene>
<evidence type="ECO:0008006" key="6">
    <source>
        <dbReference type="Google" id="ProtNLM"/>
    </source>
</evidence>
<comment type="caution">
    <text evidence="4">The sequence shown here is derived from an EMBL/GenBank/DDBJ whole genome shotgun (WGS) entry which is preliminary data.</text>
</comment>
<sequence length="533" mass="59941">MSPTTAIIYTRFSSSEQSKGYSLERQRSLGLEFAASKGWHVESTITDAGRSAFHGTNRLEGSALHQFELEAKNGLHRGKVLLAENVDRLSRQGPKAAARLIWGLNEAGVDVATFHDGMIYRAKENGEVMDILLLVMSALNAHQESDKKSKRTSASWKRRFSQIADGTQTAPVPNMPLWVDRTEAGMVLNKHRTAVLNDIYDLYIDGVGIHRIVTILHERGEPSWTPPEQRRGNNGWFYSYIYRLLTKRTVLGEYVTSDGKTLSTSFWPQAISTEKWNRARAALAMRKGNQITTKTQGNRNLLSQMVVCDKCGGGAHFRHQIDKGQTYTKKSGEVVTYKRNDHRRLRCDRARRKHNCDNGTILNYDVVERTVLQEMLPLLIDKRGINTVADKLREQIADLRRDRNADIARLDNLIDAIADGGSKAIIQRIAALEGSIETQTTAINSAEKALELESAKPSGDDDIALIATLKNDLTSECDEVRVYTRGRVNMSLRRVIKRIVITTTGCFRVEPDEFSWWIFDADGTMLEGTYVPT</sequence>
<dbReference type="GO" id="GO:0003677">
    <property type="term" value="F:DNA binding"/>
    <property type="evidence" value="ECO:0007669"/>
    <property type="project" value="InterPro"/>
</dbReference>
<evidence type="ECO:0000256" key="1">
    <source>
        <dbReference type="SAM" id="Coils"/>
    </source>
</evidence>
<dbReference type="InterPro" id="IPR006119">
    <property type="entry name" value="Resolv_N"/>
</dbReference>
<dbReference type="EMBL" id="BBQY01000001">
    <property type="protein sequence ID" value="GBH29367.1"/>
    <property type="molecule type" value="Genomic_DNA"/>
</dbReference>
<keyword evidence="1" id="KW-0175">Coiled coil</keyword>
<dbReference type="InterPro" id="IPR025827">
    <property type="entry name" value="Zn_ribbon_recom_dom"/>
</dbReference>
<keyword evidence="5" id="KW-1185">Reference proteome</keyword>
<dbReference type="Pfam" id="PF07508">
    <property type="entry name" value="Recombinase"/>
    <property type="match status" value="1"/>
</dbReference>
<dbReference type="Gene3D" id="3.90.1750.20">
    <property type="entry name" value="Putative Large Serine Recombinase, Chain B, Domain 2"/>
    <property type="match status" value="1"/>
</dbReference>
<dbReference type="Pfam" id="PF00239">
    <property type="entry name" value="Resolvase"/>
    <property type="match status" value="1"/>
</dbReference>
<dbReference type="InterPro" id="IPR050639">
    <property type="entry name" value="SSR_resolvase"/>
</dbReference>
<dbReference type="Pfam" id="PF13408">
    <property type="entry name" value="Zn_ribbon_recom"/>
    <property type="match status" value="1"/>
</dbReference>
<name>A0A401IYE5_SPHXE</name>
<dbReference type="InterPro" id="IPR038109">
    <property type="entry name" value="DNA_bind_recomb_sf"/>
</dbReference>
<reference evidence="4 5" key="1">
    <citation type="submission" date="2014-12" db="EMBL/GenBank/DDBJ databases">
        <title>Whole genome sequencing of Sphingobium xenophagum OW59.</title>
        <authorList>
            <person name="Ohta Y."/>
            <person name="Nishi S."/>
            <person name="Hatada Y."/>
        </authorList>
    </citation>
    <scope>NUCLEOTIDE SEQUENCE [LARGE SCALE GENOMIC DNA]</scope>
    <source>
        <strain evidence="4 5">OW59</strain>
    </source>
</reference>